<keyword evidence="4" id="KW-0349">Heme</keyword>
<reference evidence="11" key="2">
    <citation type="submission" date="2022-05" db="EMBL/GenBank/DDBJ databases">
        <authorList>
            <person name="Proctor A.L."/>
            <person name="Phillips G.J."/>
            <person name="Wannemuehler M.J."/>
        </authorList>
    </citation>
    <scope>NUCLEOTIDE SEQUENCE</scope>
    <source>
        <strain evidence="11">ASF457</strain>
    </source>
</reference>
<dbReference type="KEGG" id="msch:N508_000618"/>
<keyword evidence="9" id="KW-0408">Iron</keyword>
<dbReference type="GO" id="GO:0030288">
    <property type="term" value="C:outer membrane-bounded periplasmic space"/>
    <property type="evidence" value="ECO:0007669"/>
    <property type="project" value="TreeGrafter"/>
</dbReference>
<dbReference type="PANTHER" id="PTHR30633:SF0">
    <property type="entry name" value="CYTOCHROME C-552"/>
    <property type="match status" value="1"/>
</dbReference>
<accession>V2QKG7</accession>
<evidence type="ECO:0000256" key="5">
    <source>
        <dbReference type="ARBA" id="ARBA00022723"/>
    </source>
</evidence>
<dbReference type="PROSITE" id="PS51257">
    <property type="entry name" value="PROKAR_LIPOPROTEIN"/>
    <property type="match status" value="1"/>
</dbReference>
<keyword evidence="7" id="KW-0106">Calcium</keyword>
<protein>
    <recommendedName>
        <fullName evidence="3">nitrite reductase (cytochrome; ammonia-forming)</fullName>
        <ecNumber evidence="3">1.7.2.2</ecNumber>
    </recommendedName>
</protein>
<dbReference type="PANTHER" id="PTHR30633">
    <property type="entry name" value="CYTOCHROME C-552 RESPIRATORY NITRITE REDUCTASE"/>
    <property type="match status" value="1"/>
</dbReference>
<dbReference type="Pfam" id="PF02335">
    <property type="entry name" value="Cytochrom_C552"/>
    <property type="match status" value="1"/>
</dbReference>
<dbReference type="RefSeq" id="WP_023274928.1">
    <property type="nucleotide sequence ID" value="NZ_CP097562.1"/>
</dbReference>
<dbReference type="CDD" id="cd00548">
    <property type="entry name" value="NrfA-like"/>
    <property type="match status" value="1"/>
</dbReference>
<dbReference type="OrthoDB" id="9780421at2"/>
<dbReference type="eggNOG" id="COG3303">
    <property type="taxonomic scope" value="Bacteria"/>
</dbReference>
<dbReference type="EC" id="1.7.2.2" evidence="3"/>
<dbReference type="EMBL" id="CP097562">
    <property type="protein sequence ID" value="USF23554.1"/>
    <property type="molecule type" value="Genomic_DNA"/>
</dbReference>
<evidence type="ECO:0000256" key="9">
    <source>
        <dbReference type="ARBA" id="ARBA00023004"/>
    </source>
</evidence>
<dbReference type="GO" id="GO:0046872">
    <property type="term" value="F:metal ion binding"/>
    <property type="evidence" value="ECO:0007669"/>
    <property type="project" value="UniProtKB-KW"/>
</dbReference>
<keyword evidence="5" id="KW-0479">Metal-binding</keyword>
<evidence type="ECO:0000256" key="8">
    <source>
        <dbReference type="ARBA" id="ARBA00023002"/>
    </source>
</evidence>
<dbReference type="InterPro" id="IPR036280">
    <property type="entry name" value="Multihaem_cyt_sf"/>
</dbReference>
<comment type="subcellular location">
    <subcellularLocation>
        <location evidence="1">Cell envelope</location>
    </subcellularLocation>
</comment>
<evidence type="ECO:0000256" key="10">
    <source>
        <dbReference type="ARBA" id="ARBA00049131"/>
    </source>
</evidence>
<evidence type="ECO:0000313" key="11">
    <source>
        <dbReference type="EMBL" id="USF23554.1"/>
    </source>
</evidence>
<evidence type="ECO:0000256" key="3">
    <source>
        <dbReference type="ARBA" id="ARBA00011887"/>
    </source>
</evidence>
<evidence type="ECO:0000256" key="7">
    <source>
        <dbReference type="ARBA" id="ARBA00022837"/>
    </source>
</evidence>
<dbReference type="GO" id="GO:0019645">
    <property type="term" value="P:anaerobic electron transport chain"/>
    <property type="evidence" value="ECO:0007669"/>
    <property type="project" value="TreeGrafter"/>
</dbReference>
<comment type="similarity">
    <text evidence="2">Belongs to the cytochrome c-552 family.</text>
</comment>
<evidence type="ECO:0000256" key="4">
    <source>
        <dbReference type="ARBA" id="ARBA00022617"/>
    </source>
</evidence>
<dbReference type="GO" id="GO:0042279">
    <property type="term" value="F:nitrite reductase (cytochrome, ammonia-forming) activity"/>
    <property type="evidence" value="ECO:0007669"/>
    <property type="project" value="UniProtKB-EC"/>
</dbReference>
<evidence type="ECO:0000313" key="12">
    <source>
        <dbReference type="Proteomes" id="UP000017429"/>
    </source>
</evidence>
<dbReference type="Proteomes" id="UP000017429">
    <property type="component" value="Chromosome"/>
</dbReference>
<sequence length="619" mass="69380">MKKILKYSVMAFITALLFVFAAACQNNNSTSASAQAPASSADNAVVKAGYDRGALAASKADFTLAAGKVKENAGKTDKETCFSCHTGVSELHNRGLHKDLDCSNCHFDITTEHTEAPSPANRPKVNMNWEACGQCHDNQMHSFLDVGKHRPARFEKSNFNGRSPNPAWDKLMAPYGFTKEHAATRSHSLMLIDQFVVDRAFGGQFQPKDGWNYIFESGPVWDVLYDAKEKDPDFKDLPQTARAVNPVCMNCKTMDHMLDWAYLGEPNPKAKWSRLSNPVEMAKNMNHALNCFFCHDPHSAEPRIVRDALIEAISSDAPYAKNNLYQQDANKVKAEIRVIDTRSMMDDTEPKMIRKIAILPKDDPRRQSLQCAQCHVEYNCGAGTDLGTGAKVGMNDPRTNHFPLKNALALYDHYFVNLKFADFKNKFSGAMLWKGQHPEYETYYNSVHDKAGISCVQCHMETVEKGGKLDYTSHFVQSPRYILNATCLTSDCHGTGADKHANWQGKDAEYVKVSTNWTAEDAKYSIDSIKTYTTGKMRKAEFWLAQLIDTIALAERLGVDKATLDAARTQHSKAHILWEYWTAENSDGFHNPELARESLTQSINESMKGYDMLDAAMKK</sequence>
<dbReference type="SUPFAM" id="SSF48695">
    <property type="entry name" value="Multiheme cytochromes"/>
    <property type="match status" value="2"/>
</dbReference>
<keyword evidence="8 11" id="KW-0560">Oxidoreductase</keyword>
<dbReference type="InterPro" id="IPR003321">
    <property type="entry name" value="Cyt_c552"/>
</dbReference>
<reference evidence="11" key="1">
    <citation type="journal article" date="2014" name="Genome Announc.">
        <title>Draft genome sequences of the altered schaedler flora, a defined bacterial community from gnotobiotic mice.</title>
        <authorList>
            <person name="Wannemuehler M.J."/>
            <person name="Overstreet A.M."/>
            <person name="Ward D.V."/>
            <person name="Phillips G.J."/>
        </authorList>
    </citation>
    <scope>NUCLEOTIDE SEQUENCE</scope>
    <source>
        <strain evidence="11">ASF457</strain>
    </source>
</reference>
<organism evidence="11 12">
    <name type="scientific">Mucispirillum schaedleri ASF457</name>
    <dbReference type="NCBI Taxonomy" id="1379858"/>
    <lineage>
        <taxon>Bacteria</taxon>
        <taxon>Pseudomonadati</taxon>
        <taxon>Deferribacterota</taxon>
        <taxon>Deferribacteres</taxon>
        <taxon>Deferribacterales</taxon>
        <taxon>Mucispirillaceae</taxon>
        <taxon>Mucispirillum</taxon>
    </lineage>
</organism>
<evidence type="ECO:0000256" key="6">
    <source>
        <dbReference type="ARBA" id="ARBA00022729"/>
    </source>
</evidence>
<dbReference type="AlphaFoldDB" id="V2QKG7"/>
<name>V2QKG7_9BACT</name>
<evidence type="ECO:0000256" key="2">
    <source>
        <dbReference type="ARBA" id="ARBA00009288"/>
    </source>
</evidence>
<evidence type="ECO:0000256" key="1">
    <source>
        <dbReference type="ARBA" id="ARBA00004196"/>
    </source>
</evidence>
<dbReference type="Gene3D" id="1.20.140.10">
    <property type="entry name" value="Butyryl-CoA Dehydrogenase, subunit A, domain 3"/>
    <property type="match status" value="1"/>
</dbReference>
<gene>
    <name evidence="11" type="primary">nir</name>
    <name evidence="11" type="ORF">N508_000618</name>
</gene>
<comment type="catalytic activity">
    <reaction evidence="10">
        <text>6 Fe(III)-[cytochrome c] + NH4(+) + 2 H2O = 6 Fe(II)-[cytochrome c] + nitrite + 8 H(+)</text>
        <dbReference type="Rhea" id="RHEA:13089"/>
        <dbReference type="Rhea" id="RHEA-COMP:10350"/>
        <dbReference type="Rhea" id="RHEA-COMP:14399"/>
        <dbReference type="ChEBI" id="CHEBI:15377"/>
        <dbReference type="ChEBI" id="CHEBI:15378"/>
        <dbReference type="ChEBI" id="CHEBI:16301"/>
        <dbReference type="ChEBI" id="CHEBI:28938"/>
        <dbReference type="ChEBI" id="CHEBI:29033"/>
        <dbReference type="ChEBI" id="CHEBI:29034"/>
        <dbReference type="EC" id="1.7.2.2"/>
    </reaction>
</comment>
<dbReference type="GO" id="GO:0020037">
    <property type="term" value="F:heme binding"/>
    <property type="evidence" value="ECO:0007669"/>
    <property type="project" value="TreeGrafter"/>
</dbReference>
<proteinExistence type="inferred from homology"/>
<reference evidence="11" key="3">
    <citation type="submission" date="2022-06" db="EMBL/GenBank/DDBJ databases">
        <title>Resources to Facilitate Use of the Altered Schaedler Flora (ASF) Mouse Model to Study Microbiome Function.</title>
        <authorList>
            <person name="Proctor A."/>
            <person name="Parvinroo S."/>
            <person name="Richie T."/>
            <person name="Jia X."/>
            <person name="Lee S.T.M."/>
            <person name="Karp P.D."/>
            <person name="Paley S."/>
            <person name="Kostic A.D."/>
            <person name="Pierre J.F."/>
            <person name="Wannemuehler M.J."/>
            <person name="Phillips G.J."/>
        </authorList>
    </citation>
    <scope>NUCLEOTIDE SEQUENCE</scope>
    <source>
        <strain evidence="11">ASF457</strain>
    </source>
</reference>
<keyword evidence="6" id="KW-0732">Signal</keyword>
<dbReference type="Gene3D" id="1.10.287.3080">
    <property type="match status" value="1"/>
</dbReference>
<keyword evidence="12" id="KW-1185">Reference proteome</keyword>
<dbReference type="Gene3D" id="1.10.1130.10">
    <property type="entry name" value="Flavocytochrome C3, Chain A"/>
    <property type="match status" value="1"/>
</dbReference>